<organism evidence="2 3">
    <name type="scientific">Candidatus Nitrosotenuis uzonensis</name>
    <dbReference type="NCBI Taxonomy" id="1407055"/>
    <lineage>
        <taxon>Archaea</taxon>
        <taxon>Nitrososphaerota</taxon>
        <taxon>Candidatus Nitrosotenuis</taxon>
    </lineage>
</organism>
<dbReference type="PROSITE" id="PS50110">
    <property type="entry name" value="RESPONSE_REGULATORY"/>
    <property type="match status" value="1"/>
</dbReference>
<dbReference type="Gene3D" id="3.40.50.2300">
    <property type="match status" value="1"/>
</dbReference>
<dbReference type="InterPro" id="IPR011006">
    <property type="entry name" value="CheY-like_superfamily"/>
</dbReference>
<dbReference type="InterPro" id="IPR001789">
    <property type="entry name" value="Sig_transdc_resp-reg_receiver"/>
</dbReference>
<dbReference type="RefSeq" id="WP_205100333.1">
    <property type="nucleotide sequence ID" value="NZ_CAJNAQ010000005.1"/>
</dbReference>
<protein>
    <recommendedName>
        <fullName evidence="1">Response regulatory domain-containing protein</fullName>
    </recommendedName>
</protein>
<dbReference type="Pfam" id="PF00072">
    <property type="entry name" value="Response_reg"/>
    <property type="match status" value="1"/>
</dbReference>
<reference evidence="2" key="1">
    <citation type="submission" date="2021-02" db="EMBL/GenBank/DDBJ databases">
        <authorList>
            <person name="Han P."/>
        </authorList>
    </citation>
    <scope>NUCLEOTIDE SEQUENCE</scope>
    <source>
        <strain evidence="2">Candidatus Nitrosotenuis uzonensis 5A</strain>
    </source>
</reference>
<sequence length="123" mass="14164">MKALVLEDNGRVVELYKKIFAEKGCEADFARNSAQCLEYVRAGSCYDFVILENPTEMVGANLEDKLRDTKPQQRVFFLSPYMSMRKEGFEHLKDTLDLIDKPFAMISLLSYIEIKEDNTPNTL</sequence>
<dbReference type="GO" id="GO:0000160">
    <property type="term" value="P:phosphorelay signal transduction system"/>
    <property type="evidence" value="ECO:0007669"/>
    <property type="project" value="InterPro"/>
</dbReference>
<evidence type="ECO:0000313" key="2">
    <source>
        <dbReference type="EMBL" id="CAE6500708.1"/>
    </source>
</evidence>
<evidence type="ECO:0000259" key="1">
    <source>
        <dbReference type="PROSITE" id="PS50110"/>
    </source>
</evidence>
<gene>
    <name evidence="2" type="ORF">NUZ5A_51045</name>
</gene>
<dbReference type="Proteomes" id="UP000655759">
    <property type="component" value="Unassembled WGS sequence"/>
</dbReference>
<proteinExistence type="predicted"/>
<dbReference type="EMBL" id="CAJNAQ010000005">
    <property type="protein sequence ID" value="CAE6500708.1"/>
    <property type="molecule type" value="Genomic_DNA"/>
</dbReference>
<name>A0A812F939_9ARCH</name>
<feature type="domain" description="Response regulatory" evidence="1">
    <location>
        <begin position="2"/>
        <end position="116"/>
    </location>
</feature>
<evidence type="ECO:0000313" key="3">
    <source>
        <dbReference type="Proteomes" id="UP000655759"/>
    </source>
</evidence>
<dbReference type="AlphaFoldDB" id="A0A812F939"/>
<comment type="caution">
    <text evidence="2">The sequence shown here is derived from an EMBL/GenBank/DDBJ whole genome shotgun (WGS) entry which is preliminary data.</text>
</comment>
<accession>A0A812F939</accession>
<dbReference type="SUPFAM" id="SSF52172">
    <property type="entry name" value="CheY-like"/>
    <property type="match status" value="1"/>
</dbReference>